<evidence type="ECO:0000313" key="2">
    <source>
        <dbReference type="EMBL" id="CAI9157694.1"/>
    </source>
</evidence>
<proteinExistence type="predicted"/>
<protein>
    <submittedName>
        <fullName evidence="2">Uncharacterized protein</fullName>
    </submittedName>
</protein>
<name>A0ABN8YD49_RANTA</name>
<dbReference type="EMBL" id="OX459952">
    <property type="protein sequence ID" value="CAI9157694.1"/>
    <property type="molecule type" value="Genomic_DNA"/>
</dbReference>
<dbReference type="Proteomes" id="UP001176941">
    <property type="component" value="Chromosome 16"/>
</dbReference>
<gene>
    <name evidence="2" type="ORF">MRATA1EN1_LOCUS6656</name>
</gene>
<organism evidence="2 3">
    <name type="scientific">Rangifer tarandus platyrhynchus</name>
    <name type="common">Svalbard reindeer</name>
    <dbReference type="NCBI Taxonomy" id="3082113"/>
    <lineage>
        <taxon>Eukaryota</taxon>
        <taxon>Metazoa</taxon>
        <taxon>Chordata</taxon>
        <taxon>Craniata</taxon>
        <taxon>Vertebrata</taxon>
        <taxon>Euteleostomi</taxon>
        <taxon>Mammalia</taxon>
        <taxon>Eutheria</taxon>
        <taxon>Laurasiatheria</taxon>
        <taxon>Artiodactyla</taxon>
        <taxon>Ruminantia</taxon>
        <taxon>Pecora</taxon>
        <taxon>Cervidae</taxon>
        <taxon>Odocoileinae</taxon>
        <taxon>Rangifer</taxon>
    </lineage>
</organism>
<sequence length="128" mass="13184">MGLAWPCGTDGPAGGRLTGSARDAQTRGHYFCSEPLTAPHSRQLIKPRRAAPPHPPPPHGRMRSTCVGPARGPAPSGGPGRGLSRPPRAGRPDGGALGTPHPAPCPRSPGVQAERATHRVTLITSFSS</sequence>
<feature type="region of interest" description="Disordered" evidence="1">
    <location>
        <begin position="1"/>
        <end position="128"/>
    </location>
</feature>
<reference evidence="2" key="1">
    <citation type="submission" date="2023-04" db="EMBL/GenBank/DDBJ databases">
        <authorList>
            <consortium name="ELIXIR-Norway"/>
        </authorList>
    </citation>
    <scope>NUCLEOTIDE SEQUENCE [LARGE SCALE GENOMIC DNA]</scope>
</reference>
<keyword evidence="3" id="KW-1185">Reference proteome</keyword>
<evidence type="ECO:0000313" key="3">
    <source>
        <dbReference type="Proteomes" id="UP001176941"/>
    </source>
</evidence>
<accession>A0ABN8YD49</accession>
<evidence type="ECO:0000256" key="1">
    <source>
        <dbReference type="SAM" id="MobiDB-lite"/>
    </source>
</evidence>